<proteinExistence type="predicted"/>
<dbReference type="Proteomes" id="UP000671119">
    <property type="component" value="Unassembled WGS sequence"/>
</dbReference>
<dbReference type="InterPro" id="IPR006311">
    <property type="entry name" value="TAT_signal"/>
</dbReference>
<dbReference type="NCBIfam" id="TIGR01409">
    <property type="entry name" value="TAT_signal_seq"/>
    <property type="match status" value="1"/>
</dbReference>
<gene>
    <name evidence="1" type="ORF">J8J21_21200</name>
</gene>
<dbReference type="PROSITE" id="PS51318">
    <property type="entry name" value="TAT"/>
    <property type="match status" value="1"/>
</dbReference>
<feature type="non-terminal residue" evidence="1">
    <location>
        <position position="34"/>
    </location>
</feature>
<organism evidence="1 2">
    <name type="scientific">Mycobacterium tuberculosis</name>
    <dbReference type="NCBI Taxonomy" id="1773"/>
    <lineage>
        <taxon>Bacteria</taxon>
        <taxon>Bacillati</taxon>
        <taxon>Actinomycetota</taxon>
        <taxon>Actinomycetes</taxon>
        <taxon>Mycobacteriales</taxon>
        <taxon>Mycobacteriaceae</taxon>
        <taxon>Mycobacterium</taxon>
        <taxon>Mycobacterium tuberculosis complex</taxon>
    </lineage>
</organism>
<comment type="caution">
    <text evidence="1">The sequence shown here is derived from an EMBL/GenBank/DDBJ whole genome shotgun (WGS) entry which is preliminary data.</text>
</comment>
<protein>
    <submittedName>
        <fullName evidence="1">Twin-arginine translocation signal domain-containing protein</fullName>
    </submittedName>
</protein>
<evidence type="ECO:0000313" key="1">
    <source>
        <dbReference type="EMBL" id="MBP0685564.1"/>
    </source>
</evidence>
<evidence type="ECO:0000313" key="2">
    <source>
        <dbReference type="Proteomes" id="UP000671119"/>
    </source>
</evidence>
<sequence>MSSDSFGRAEGLLAPSRRRFVQGLAFGGAAAALG</sequence>
<dbReference type="InterPro" id="IPR019546">
    <property type="entry name" value="TAT_signal_bac_arc"/>
</dbReference>
<dbReference type="AlphaFoldDB" id="A0ABD4Q9F7"/>
<accession>A0ABD4Q9F7</accession>
<name>A0ABD4Q9F7_MYCTX</name>
<dbReference type="EMBL" id="JAGIZI010000267">
    <property type="protein sequence ID" value="MBP0685564.1"/>
    <property type="molecule type" value="Genomic_DNA"/>
</dbReference>
<reference evidence="1 2" key="1">
    <citation type="submission" date="2021-03" db="EMBL/GenBank/DDBJ databases">
        <title>Whole Genome Sequencing of Mycobacterium tuberculosis clinical isolates from Arunachal Pradesh, India.</title>
        <authorList>
            <person name="Singh S."/>
            <person name="Mudliar S.R."/>
            <person name="Kulsum U."/>
            <person name="Rufai S.B."/>
            <person name="Singh P.K."/>
            <person name="Umpo M."/>
            <person name="Nyori M."/>
        </authorList>
    </citation>
    <scope>NUCLEOTIDE SEQUENCE [LARGE SCALE GENOMIC DNA]</scope>
    <source>
        <strain evidence="1 2">OMICS/BPL/0142/20/SP</strain>
    </source>
</reference>